<evidence type="ECO:0000313" key="2">
    <source>
        <dbReference type="EMBL" id="GAA4798708.1"/>
    </source>
</evidence>
<gene>
    <name evidence="2" type="ORF">GCM10023200_39240</name>
</gene>
<reference evidence="3" key="1">
    <citation type="journal article" date="2019" name="Int. J. Syst. Evol. Microbiol.">
        <title>The Global Catalogue of Microorganisms (GCM) 10K type strain sequencing project: providing services to taxonomists for standard genome sequencing and annotation.</title>
        <authorList>
            <consortium name="The Broad Institute Genomics Platform"/>
            <consortium name="The Broad Institute Genome Sequencing Center for Infectious Disease"/>
            <person name="Wu L."/>
            <person name="Ma J."/>
        </authorList>
    </citation>
    <scope>NUCLEOTIDE SEQUENCE [LARGE SCALE GENOMIC DNA]</scope>
    <source>
        <strain evidence="3">JCM 17979</strain>
    </source>
</reference>
<dbReference type="Proteomes" id="UP001500928">
    <property type="component" value="Unassembled WGS sequence"/>
</dbReference>
<feature type="signal peptide" evidence="1">
    <location>
        <begin position="1"/>
        <end position="28"/>
    </location>
</feature>
<organism evidence="2 3">
    <name type="scientific">Actinomycetospora chlora</name>
    <dbReference type="NCBI Taxonomy" id="663608"/>
    <lineage>
        <taxon>Bacteria</taxon>
        <taxon>Bacillati</taxon>
        <taxon>Actinomycetota</taxon>
        <taxon>Actinomycetes</taxon>
        <taxon>Pseudonocardiales</taxon>
        <taxon>Pseudonocardiaceae</taxon>
        <taxon>Actinomycetospora</taxon>
    </lineage>
</organism>
<evidence type="ECO:0000313" key="3">
    <source>
        <dbReference type="Proteomes" id="UP001500928"/>
    </source>
</evidence>
<sequence length="99" mass="9609">MNRRVAALALAGSSIALGLAASFGVASAAEGDGNCNNSGDNNVIVAPFCGANFGPSVAPVPGGPAATTTTTFFPGRPAPTTSSFTFTLGPFPPINPPGS</sequence>
<dbReference type="EMBL" id="BAABHO010000034">
    <property type="protein sequence ID" value="GAA4798708.1"/>
    <property type="molecule type" value="Genomic_DNA"/>
</dbReference>
<proteinExistence type="predicted"/>
<comment type="caution">
    <text evidence="2">The sequence shown here is derived from an EMBL/GenBank/DDBJ whole genome shotgun (WGS) entry which is preliminary data.</text>
</comment>
<keyword evidence="3" id="KW-1185">Reference proteome</keyword>
<accession>A0ABP9BQ79</accession>
<dbReference type="RefSeq" id="WP_345418966.1">
    <property type="nucleotide sequence ID" value="NZ_BAABHO010000034.1"/>
</dbReference>
<feature type="chain" id="PRO_5045667401" evidence="1">
    <location>
        <begin position="29"/>
        <end position="99"/>
    </location>
</feature>
<protein>
    <submittedName>
        <fullName evidence="2">Uncharacterized protein</fullName>
    </submittedName>
</protein>
<name>A0ABP9BQ79_9PSEU</name>
<evidence type="ECO:0000256" key="1">
    <source>
        <dbReference type="SAM" id="SignalP"/>
    </source>
</evidence>
<keyword evidence="1" id="KW-0732">Signal</keyword>